<evidence type="ECO:0000313" key="2">
    <source>
        <dbReference type="EMBL" id="HAE28411.1"/>
    </source>
</evidence>
<dbReference type="GO" id="GO:0009055">
    <property type="term" value="F:electron transfer activity"/>
    <property type="evidence" value="ECO:0007669"/>
    <property type="project" value="InterPro"/>
</dbReference>
<keyword evidence="1" id="KW-0732">Signal</keyword>
<evidence type="ECO:0000256" key="1">
    <source>
        <dbReference type="SAM" id="SignalP"/>
    </source>
</evidence>
<dbReference type="RefSeq" id="WP_272990270.1">
    <property type="nucleotide sequence ID" value="NZ_CALCOC010000359.1"/>
</dbReference>
<feature type="chain" id="PRO_5017703864" evidence="1">
    <location>
        <begin position="22"/>
        <end position="104"/>
    </location>
</feature>
<comment type="caution">
    <text evidence="2">The sequence shown here is derived from an EMBL/GenBank/DDBJ whole genome shotgun (WGS) entry which is preliminary data.</text>
</comment>
<dbReference type="Proteomes" id="UP000259610">
    <property type="component" value="Unassembled WGS sequence"/>
</dbReference>
<name>A0A3B9H151_9PROT</name>
<dbReference type="GO" id="GO:0020037">
    <property type="term" value="F:heme binding"/>
    <property type="evidence" value="ECO:0007669"/>
    <property type="project" value="InterPro"/>
</dbReference>
<reference evidence="2 3" key="1">
    <citation type="journal article" date="2018" name="Nat. Biotechnol.">
        <title>A standardized bacterial taxonomy based on genome phylogeny substantially revises the tree of life.</title>
        <authorList>
            <person name="Parks D.H."/>
            <person name="Chuvochina M."/>
            <person name="Waite D.W."/>
            <person name="Rinke C."/>
            <person name="Skarshewski A."/>
            <person name="Chaumeil P.A."/>
            <person name="Hugenholtz P."/>
        </authorList>
    </citation>
    <scope>NUCLEOTIDE SEQUENCE [LARGE SCALE GENOMIC DNA]</scope>
    <source>
        <strain evidence="2">UBA8733</strain>
    </source>
</reference>
<dbReference type="SUPFAM" id="SSF46626">
    <property type="entry name" value="Cytochrome c"/>
    <property type="match status" value="1"/>
</dbReference>
<dbReference type="InterPro" id="IPR036909">
    <property type="entry name" value="Cyt_c-like_dom_sf"/>
</dbReference>
<dbReference type="EMBL" id="DMAN01000329">
    <property type="protein sequence ID" value="HAE28411.1"/>
    <property type="molecule type" value="Genomic_DNA"/>
</dbReference>
<dbReference type="AlphaFoldDB" id="A0A3B9H151"/>
<proteinExistence type="predicted"/>
<protein>
    <submittedName>
        <fullName evidence="2">Cytochrome c, class I</fullName>
    </submittedName>
</protein>
<evidence type="ECO:0000313" key="3">
    <source>
        <dbReference type="Proteomes" id="UP000259610"/>
    </source>
</evidence>
<sequence length="104" mass="11327">MKSCTLPVFALAAVFLTGGFAAIGQPPPEDTSVIESPPETDPMQIVRGATAWKETCSRCHNLRSPSELTDEEWEVSVTHMRVRGNLPASEVQDILAFLQASNNQ</sequence>
<organism evidence="2 3">
    <name type="scientific">Hyphomonas adhaerens</name>
    <dbReference type="NCBI Taxonomy" id="81029"/>
    <lineage>
        <taxon>Bacteria</taxon>
        <taxon>Pseudomonadati</taxon>
        <taxon>Pseudomonadota</taxon>
        <taxon>Alphaproteobacteria</taxon>
        <taxon>Hyphomonadales</taxon>
        <taxon>Hyphomonadaceae</taxon>
        <taxon>Hyphomonas</taxon>
    </lineage>
</organism>
<dbReference type="Gene3D" id="1.10.760.10">
    <property type="entry name" value="Cytochrome c-like domain"/>
    <property type="match status" value="1"/>
</dbReference>
<accession>A0A3B9H151</accession>
<gene>
    <name evidence="2" type="ORF">DCG58_14705</name>
</gene>
<feature type="signal peptide" evidence="1">
    <location>
        <begin position="1"/>
        <end position="21"/>
    </location>
</feature>